<feature type="region of interest" description="Disordered" evidence="1">
    <location>
        <begin position="99"/>
        <end position="145"/>
    </location>
</feature>
<dbReference type="AlphaFoldDB" id="E9H3H0"/>
<dbReference type="HOGENOM" id="CLU_1788804_0_0_1"/>
<feature type="region of interest" description="Disordered" evidence="1">
    <location>
        <begin position="26"/>
        <end position="71"/>
    </location>
</feature>
<protein>
    <submittedName>
        <fullName evidence="2">Uncharacterized protein</fullName>
    </submittedName>
</protein>
<reference evidence="2 3" key="1">
    <citation type="journal article" date="2011" name="Science">
        <title>The ecoresponsive genome of Daphnia pulex.</title>
        <authorList>
            <person name="Colbourne J.K."/>
            <person name="Pfrender M.E."/>
            <person name="Gilbert D."/>
            <person name="Thomas W.K."/>
            <person name="Tucker A."/>
            <person name="Oakley T.H."/>
            <person name="Tokishita S."/>
            <person name="Aerts A."/>
            <person name="Arnold G.J."/>
            <person name="Basu M.K."/>
            <person name="Bauer D.J."/>
            <person name="Caceres C.E."/>
            <person name="Carmel L."/>
            <person name="Casola C."/>
            <person name="Choi J.H."/>
            <person name="Detter J.C."/>
            <person name="Dong Q."/>
            <person name="Dusheyko S."/>
            <person name="Eads B.D."/>
            <person name="Frohlich T."/>
            <person name="Geiler-Samerotte K.A."/>
            <person name="Gerlach D."/>
            <person name="Hatcher P."/>
            <person name="Jogdeo S."/>
            <person name="Krijgsveld J."/>
            <person name="Kriventseva E.V."/>
            <person name="Kultz D."/>
            <person name="Laforsch C."/>
            <person name="Lindquist E."/>
            <person name="Lopez J."/>
            <person name="Manak J.R."/>
            <person name="Muller J."/>
            <person name="Pangilinan J."/>
            <person name="Patwardhan R.P."/>
            <person name="Pitluck S."/>
            <person name="Pritham E.J."/>
            <person name="Rechtsteiner A."/>
            <person name="Rho M."/>
            <person name="Rogozin I.B."/>
            <person name="Sakarya O."/>
            <person name="Salamov A."/>
            <person name="Schaack S."/>
            <person name="Shapiro H."/>
            <person name="Shiga Y."/>
            <person name="Skalitzky C."/>
            <person name="Smith Z."/>
            <person name="Souvorov A."/>
            <person name="Sung W."/>
            <person name="Tang Z."/>
            <person name="Tsuchiya D."/>
            <person name="Tu H."/>
            <person name="Vos H."/>
            <person name="Wang M."/>
            <person name="Wolf Y.I."/>
            <person name="Yamagata H."/>
            <person name="Yamada T."/>
            <person name="Ye Y."/>
            <person name="Shaw J.R."/>
            <person name="Andrews J."/>
            <person name="Crease T.J."/>
            <person name="Tang H."/>
            <person name="Lucas S.M."/>
            <person name="Robertson H.M."/>
            <person name="Bork P."/>
            <person name="Koonin E.V."/>
            <person name="Zdobnov E.M."/>
            <person name="Grigoriev I.V."/>
            <person name="Lynch M."/>
            <person name="Boore J.L."/>
        </authorList>
    </citation>
    <scope>NUCLEOTIDE SEQUENCE [LARGE SCALE GENOMIC DNA]</scope>
</reference>
<evidence type="ECO:0000256" key="1">
    <source>
        <dbReference type="SAM" id="MobiDB-lite"/>
    </source>
</evidence>
<keyword evidence="3" id="KW-1185">Reference proteome</keyword>
<dbReference type="Proteomes" id="UP000000305">
    <property type="component" value="Unassembled WGS sequence"/>
</dbReference>
<accession>E9H3H0</accession>
<organism evidence="2 3">
    <name type="scientific">Daphnia pulex</name>
    <name type="common">Water flea</name>
    <dbReference type="NCBI Taxonomy" id="6669"/>
    <lineage>
        <taxon>Eukaryota</taxon>
        <taxon>Metazoa</taxon>
        <taxon>Ecdysozoa</taxon>
        <taxon>Arthropoda</taxon>
        <taxon>Crustacea</taxon>
        <taxon>Branchiopoda</taxon>
        <taxon>Diplostraca</taxon>
        <taxon>Cladocera</taxon>
        <taxon>Anomopoda</taxon>
        <taxon>Daphniidae</taxon>
        <taxon>Daphnia</taxon>
    </lineage>
</organism>
<sequence>MEQSLVADPISDGDAFAGDLVSSAHHHLIRRHTAGPPTRPDTRRNTRSGSSRRRIRGPDQRHRFWFPKKPGMYPGPHSSILEYSPKSICGPGHHILRLPDSYTSSSTTLDLAKATHHPSGHSPHEGTRPTNRVLARNHERDRDLH</sequence>
<gene>
    <name evidence="2" type="ORF">DAPPUDRAFT_252794</name>
</gene>
<evidence type="ECO:0000313" key="2">
    <source>
        <dbReference type="EMBL" id="EFX73771.1"/>
    </source>
</evidence>
<evidence type="ECO:0000313" key="3">
    <source>
        <dbReference type="Proteomes" id="UP000000305"/>
    </source>
</evidence>
<dbReference type="InParanoid" id="E9H3H0"/>
<dbReference type="OrthoDB" id="10445793at2759"/>
<proteinExistence type="predicted"/>
<name>E9H3H0_DAPPU</name>
<dbReference type="EMBL" id="GL732588">
    <property type="protein sequence ID" value="EFX73771.1"/>
    <property type="molecule type" value="Genomic_DNA"/>
</dbReference>
<dbReference type="KEGG" id="dpx:DAPPUDRAFT_252794"/>
<feature type="compositionally biased region" description="Basic and acidic residues" evidence="1">
    <location>
        <begin position="136"/>
        <end position="145"/>
    </location>
</feature>